<evidence type="ECO:0000313" key="3">
    <source>
        <dbReference type="Proteomes" id="UP000240357"/>
    </source>
</evidence>
<keyword evidence="3" id="KW-1185">Reference proteome</keyword>
<dbReference type="SUPFAM" id="SSF82185">
    <property type="entry name" value="Histone H3 K4-specific methyltransferase SET7/9 N-terminal domain"/>
    <property type="match status" value="1"/>
</dbReference>
<gene>
    <name evidence="2" type="ORF">AHMF7605_22690</name>
</gene>
<feature type="signal peptide" evidence="1">
    <location>
        <begin position="1"/>
        <end position="21"/>
    </location>
</feature>
<dbReference type="EMBL" id="PYFT01000001">
    <property type="protein sequence ID" value="PSR56110.1"/>
    <property type="molecule type" value="Genomic_DNA"/>
</dbReference>
<dbReference type="InterPro" id="IPR011652">
    <property type="entry name" value="MORN_2"/>
</dbReference>
<evidence type="ECO:0008006" key="4">
    <source>
        <dbReference type="Google" id="ProtNLM"/>
    </source>
</evidence>
<organism evidence="2 3">
    <name type="scientific">Adhaeribacter arboris</name>
    <dbReference type="NCBI Taxonomy" id="2072846"/>
    <lineage>
        <taxon>Bacteria</taxon>
        <taxon>Pseudomonadati</taxon>
        <taxon>Bacteroidota</taxon>
        <taxon>Cytophagia</taxon>
        <taxon>Cytophagales</taxon>
        <taxon>Hymenobacteraceae</taxon>
        <taxon>Adhaeribacter</taxon>
    </lineage>
</organism>
<proteinExistence type="predicted"/>
<protein>
    <recommendedName>
        <fullName evidence="4">Toxin-antitoxin system YwqK family antitoxin</fullName>
    </recommendedName>
</protein>
<accession>A0A2T2YKT0</accession>
<feature type="chain" id="PRO_5015562618" description="Toxin-antitoxin system YwqK family antitoxin" evidence="1">
    <location>
        <begin position="22"/>
        <end position="211"/>
    </location>
</feature>
<evidence type="ECO:0000256" key="1">
    <source>
        <dbReference type="SAM" id="SignalP"/>
    </source>
</evidence>
<dbReference type="Proteomes" id="UP000240357">
    <property type="component" value="Unassembled WGS sequence"/>
</dbReference>
<name>A0A2T2YKT0_9BACT</name>
<keyword evidence="1" id="KW-0732">Signal</keyword>
<sequence>MVYLRFLLFFLLICSAKFILAQPSQTIYFNEAGKATIKDQASYYSTITQIKKDTTRYTVSTFFISGNLKENGIYEVRNFPVIWETLYQLDFSNALKEGLFKEYYPNQQLKFEGKFRKGFGEGKHRRWYDNGQLLSETTLVNGREEGKVMSYYENGKPSTQYKASSGKIEGELVEYYTNGRKRSRATFSNGLLVGDIIYYDSKENEGPKKSK</sequence>
<reference evidence="2 3" key="1">
    <citation type="submission" date="2018-03" db="EMBL/GenBank/DDBJ databases">
        <title>Adhaeribacter sp. HMF7605 Genome sequencing and assembly.</title>
        <authorList>
            <person name="Kang H."/>
            <person name="Kang J."/>
            <person name="Cha I."/>
            <person name="Kim H."/>
            <person name="Joh K."/>
        </authorList>
    </citation>
    <scope>NUCLEOTIDE SEQUENCE [LARGE SCALE GENOMIC DNA]</scope>
    <source>
        <strain evidence="2 3">HMF7605</strain>
    </source>
</reference>
<comment type="caution">
    <text evidence="2">The sequence shown here is derived from an EMBL/GenBank/DDBJ whole genome shotgun (WGS) entry which is preliminary data.</text>
</comment>
<dbReference type="Pfam" id="PF07661">
    <property type="entry name" value="MORN_2"/>
    <property type="match status" value="3"/>
</dbReference>
<dbReference type="AlphaFoldDB" id="A0A2T2YKT0"/>
<dbReference type="Gene3D" id="2.20.110.10">
    <property type="entry name" value="Histone H3 K4-specific methyltransferase SET7/9 N-terminal domain"/>
    <property type="match status" value="2"/>
</dbReference>
<evidence type="ECO:0000313" key="2">
    <source>
        <dbReference type="EMBL" id="PSR56110.1"/>
    </source>
</evidence>